<dbReference type="PROSITE" id="PS00167">
    <property type="entry name" value="TRP_SYNTHASE_ALPHA"/>
    <property type="match status" value="1"/>
</dbReference>
<dbReference type="PANTHER" id="PTHR43406:SF1">
    <property type="entry name" value="TRYPTOPHAN SYNTHASE ALPHA CHAIN, CHLOROPLASTIC"/>
    <property type="match status" value="1"/>
</dbReference>
<evidence type="ECO:0000256" key="1">
    <source>
        <dbReference type="ARBA" id="ARBA00004733"/>
    </source>
</evidence>
<dbReference type="InterPro" id="IPR018204">
    <property type="entry name" value="Trp_synthase_alpha_AS"/>
</dbReference>
<dbReference type="InterPro" id="IPR013785">
    <property type="entry name" value="Aldolase_TIM"/>
</dbReference>
<dbReference type="Proteomes" id="UP000190962">
    <property type="component" value="Unassembled WGS sequence"/>
</dbReference>
<feature type="active site" description="Proton acceptor" evidence="8">
    <location>
        <position position="43"/>
    </location>
</feature>
<evidence type="ECO:0000256" key="4">
    <source>
        <dbReference type="ARBA" id="ARBA00022822"/>
    </source>
</evidence>
<dbReference type="EMBL" id="MPNX01000038">
    <property type="protein sequence ID" value="OOY33820.1"/>
    <property type="molecule type" value="Genomic_DNA"/>
</dbReference>
<dbReference type="HAMAP" id="MF_00131">
    <property type="entry name" value="Trp_synth_alpha"/>
    <property type="match status" value="1"/>
</dbReference>
<evidence type="ECO:0000256" key="8">
    <source>
        <dbReference type="HAMAP-Rule" id="MF_00131"/>
    </source>
</evidence>
<dbReference type="InterPro" id="IPR002028">
    <property type="entry name" value="Trp_synthase_suA"/>
</dbReference>
<evidence type="ECO:0000313" key="11">
    <source>
        <dbReference type="Proteomes" id="UP000190962"/>
    </source>
</evidence>
<proteinExistence type="inferred from homology"/>
<evidence type="ECO:0000256" key="9">
    <source>
        <dbReference type="RuleBase" id="RU003662"/>
    </source>
</evidence>
<name>A0A1T2ED27_SOVGS</name>
<dbReference type="EC" id="4.2.1.20" evidence="8"/>
<dbReference type="GO" id="GO:0005829">
    <property type="term" value="C:cytosol"/>
    <property type="evidence" value="ECO:0007669"/>
    <property type="project" value="TreeGrafter"/>
</dbReference>
<dbReference type="GO" id="GO:0004834">
    <property type="term" value="F:tryptophan synthase activity"/>
    <property type="evidence" value="ECO:0007669"/>
    <property type="project" value="UniProtKB-UniRule"/>
</dbReference>
<evidence type="ECO:0000313" key="10">
    <source>
        <dbReference type="EMBL" id="OOY33820.1"/>
    </source>
</evidence>
<evidence type="ECO:0000256" key="2">
    <source>
        <dbReference type="ARBA" id="ARBA00011270"/>
    </source>
</evidence>
<comment type="function">
    <text evidence="8">The alpha subunit is responsible for the aldol cleavage of indoleglycerol phosphate to indole and glyceraldehyde 3-phosphate.</text>
</comment>
<dbReference type="AlphaFoldDB" id="A0A1T2ED27"/>
<comment type="subunit">
    <text evidence="2 8">Tetramer of two alpha and two beta chains.</text>
</comment>
<dbReference type="Pfam" id="PF00290">
    <property type="entry name" value="Trp_syntA"/>
    <property type="match status" value="1"/>
</dbReference>
<evidence type="ECO:0000256" key="6">
    <source>
        <dbReference type="ARBA" id="ARBA00023239"/>
    </source>
</evidence>
<dbReference type="SUPFAM" id="SSF51366">
    <property type="entry name" value="Ribulose-phoshate binding barrel"/>
    <property type="match status" value="1"/>
</dbReference>
<keyword evidence="5 8" id="KW-0057">Aromatic amino acid biosynthesis</keyword>
<dbReference type="InterPro" id="IPR011060">
    <property type="entry name" value="RibuloseP-bd_barrel"/>
</dbReference>
<keyword evidence="4 8" id="KW-0822">Tryptophan biosynthesis</keyword>
<comment type="pathway">
    <text evidence="1 8">Amino-acid biosynthesis; L-tryptophan biosynthesis; L-tryptophan from chorismate: step 5/5.</text>
</comment>
<accession>A0A1T2ED27</accession>
<comment type="catalytic activity">
    <reaction evidence="7 8">
        <text>(1S,2R)-1-C-(indol-3-yl)glycerol 3-phosphate + L-serine = D-glyceraldehyde 3-phosphate + L-tryptophan + H2O</text>
        <dbReference type="Rhea" id="RHEA:10532"/>
        <dbReference type="ChEBI" id="CHEBI:15377"/>
        <dbReference type="ChEBI" id="CHEBI:33384"/>
        <dbReference type="ChEBI" id="CHEBI:57912"/>
        <dbReference type="ChEBI" id="CHEBI:58866"/>
        <dbReference type="ChEBI" id="CHEBI:59776"/>
        <dbReference type="EC" id="4.2.1.20"/>
    </reaction>
</comment>
<gene>
    <name evidence="8" type="primary">trpA</name>
    <name evidence="10" type="ORF">BOV88_13265</name>
</gene>
<organism evidence="10 11">
    <name type="scientific">Solemya velum gill symbiont</name>
    <dbReference type="NCBI Taxonomy" id="2340"/>
    <lineage>
        <taxon>Bacteria</taxon>
        <taxon>Pseudomonadati</taxon>
        <taxon>Pseudomonadota</taxon>
        <taxon>Gammaproteobacteria</taxon>
        <taxon>sulfur-oxidizing symbionts</taxon>
    </lineage>
</organism>
<comment type="caution">
    <text evidence="10">The sequence shown here is derived from an EMBL/GenBank/DDBJ whole genome shotgun (WGS) entry which is preliminary data.</text>
</comment>
<dbReference type="CDD" id="cd04724">
    <property type="entry name" value="Tryptophan_synthase_alpha"/>
    <property type="match status" value="1"/>
</dbReference>
<comment type="similarity">
    <text evidence="8 9">Belongs to the TrpA family.</text>
</comment>
<sequence length="252" mass="28023">MIDRAVDERGIALMTHWVIGYPSLEETYKVVEKMIAGGAEIIELQLPFSEPMADGHTISRASHIALQNGTTINDCFGFITDVKRRHPDTCIIAMTYFNIVFMRGINNFVRSLKEAGADGLIVPDLPPEEIEAEEYFSSCEQHKLHPILIFAPSCDNERLKFLGKVSSGLVYCVGRKGVTGQATHFNEELAALLQRYRNATHLPIALGFGVQQPEHINFLKGKTDIAVIGSRFISLYNESGADNIETVIKSLR</sequence>
<evidence type="ECO:0000256" key="3">
    <source>
        <dbReference type="ARBA" id="ARBA00022605"/>
    </source>
</evidence>
<reference evidence="10 11" key="1">
    <citation type="submission" date="2016-11" db="EMBL/GenBank/DDBJ databases">
        <title>Mixed transmission modes and dynamic genome evolution in an obligate animal-bacterial symbiosis.</title>
        <authorList>
            <person name="Russell S.L."/>
            <person name="Corbett-Detig R.B."/>
            <person name="Cavanaugh C.M."/>
        </authorList>
    </citation>
    <scope>NUCLEOTIDE SEQUENCE [LARGE SCALE GENOMIC DNA]</scope>
    <source>
        <strain evidence="10">MA-KB16</strain>
    </source>
</reference>
<evidence type="ECO:0000256" key="7">
    <source>
        <dbReference type="ARBA" id="ARBA00049047"/>
    </source>
</evidence>
<dbReference type="Gene3D" id="3.20.20.70">
    <property type="entry name" value="Aldolase class I"/>
    <property type="match status" value="1"/>
</dbReference>
<feature type="active site" description="Proton acceptor" evidence="8">
    <location>
        <position position="54"/>
    </location>
</feature>
<dbReference type="PANTHER" id="PTHR43406">
    <property type="entry name" value="TRYPTOPHAN SYNTHASE, ALPHA CHAIN"/>
    <property type="match status" value="1"/>
</dbReference>
<keyword evidence="3 8" id="KW-0028">Amino-acid biosynthesis</keyword>
<dbReference type="NCBIfam" id="TIGR00262">
    <property type="entry name" value="trpA"/>
    <property type="match status" value="1"/>
</dbReference>
<dbReference type="UniPathway" id="UPA00035">
    <property type="reaction ID" value="UER00044"/>
</dbReference>
<protein>
    <recommendedName>
        <fullName evidence="8">Tryptophan synthase alpha chain</fullName>
        <ecNumber evidence="8">4.2.1.20</ecNumber>
    </recommendedName>
</protein>
<keyword evidence="6 8" id="KW-0456">Lyase</keyword>
<evidence type="ECO:0000256" key="5">
    <source>
        <dbReference type="ARBA" id="ARBA00023141"/>
    </source>
</evidence>